<reference evidence="1 2" key="1">
    <citation type="submission" date="2019-03" db="EMBL/GenBank/DDBJ databases">
        <title>Subsurface microbial communities from deep shales in Ohio and West Virginia, USA.</title>
        <authorList>
            <person name="Wrighton K."/>
        </authorList>
    </citation>
    <scope>NUCLEOTIDE SEQUENCE [LARGE SCALE GENOMIC DNA]</scope>
    <source>
        <strain evidence="1 2">MSL 7</strain>
    </source>
</reference>
<evidence type="ECO:0000313" key="1">
    <source>
        <dbReference type="EMBL" id="TDP81817.1"/>
    </source>
</evidence>
<organism evidence="1 2">
    <name type="scientific">Halanaerobium saccharolyticum</name>
    <dbReference type="NCBI Taxonomy" id="43595"/>
    <lineage>
        <taxon>Bacteria</taxon>
        <taxon>Bacillati</taxon>
        <taxon>Bacillota</taxon>
        <taxon>Clostridia</taxon>
        <taxon>Halanaerobiales</taxon>
        <taxon>Halanaerobiaceae</taxon>
        <taxon>Halanaerobium</taxon>
    </lineage>
</organism>
<dbReference type="RefSeq" id="WP_133531331.1">
    <property type="nucleotide sequence ID" value="NZ_JBQPXQ010000054.1"/>
</dbReference>
<evidence type="ECO:0008006" key="3">
    <source>
        <dbReference type="Google" id="ProtNLM"/>
    </source>
</evidence>
<sequence>MPLTKHGIKAMGFKEIPSEMKIEANFNSAAIYSVEGINIKELTSDSYPDLSYKNENFSFAFGNSINEISRKLLGDDFVDDEESWQKENNVRPSYFIIHFKIKDPFFCSSGYWKQDEEYLYTYNCFADAKKALKEKENKIIPSLISSLTVQLSKIHKSIRFRRINRMVYAKTSEDITLFDVRVKLSAQFSTSENVLPNKINDKVNKALDQYSKFEPRVASLFYSGLTEEDRFKKFLNLYQSLEIYIHKTFKQIEFENHVDAVNSSPKRLKKTARKFFINRQAQSKNLTQRFMWCAILKWKRLEDSDVENFKKIKKTRDKLSHGEKIPESNLQIEKLENLLLKVF</sequence>
<gene>
    <name evidence="1" type="ORF">C7957_1498</name>
</gene>
<dbReference type="AlphaFoldDB" id="A0A4R6R8B0"/>
<evidence type="ECO:0000313" key="2">
    <source>
        <dbReference type="Proteomes" id="UP000295176"/>
    </source>
</evidence>
<accession>A0A4R6R8B0</accession>
<dbReference type="EMBL" id="SNXX01000049">
    <property type="protein sequence ID" value="TDP81817.1"/>
    <property type="molecule type" value="Genomic_DNA"/>
</dbReference>
<comment type="caution">
    <text evidence="1">The sequence shown here is derived from an EMBL/GenBank/DDBJ whole genome shotgun (WGS) entry which is preliminary data.</text>
</comment>
<protein>
    <recommendedName>
        <fullName evidence="3">Apea-like HEPN domain-containing protein</fullName>
    </recommendedName>
</protein>
<dbReference type="Proteomes" id="UP000295176">
    <property type="component" value="Unassembled WGS sequence"/>
</dbReference>
<name>A0A4R6R8B0_9FIRM</name>
<proteinExistence type="predicted"/>